<protein>
    <recommendedName>
        <fullName evidence="4">POTRA domain-containing protein</fullName>
    </recommendedName>
</protein>
<accession>A0A9D2D7N1</accession>
<gene>
    <name evidence="2" type="ORF">H9726_06535</name>
</gene>
<comment type="caution">
    <text evidence="2">The sequence shown here is derived from an EMBL/GenBank/DDBJ whole genome shotgun (WGS) entry which is preliminary data.</text>
</comment>
<reference evidence="2" key="2">
    <citation type="submission" date="2021-04" db="EMBL/GenBank/DDBJ databases">
        <authorList>
            <person name="Gilroy R."/>
        </authorList>
    </citation>
    <scope>NUCLEOTIDE SEQUENCE</scope>
    <source>
        <strain evidence="2">CHK192-19661</strain>
    </source>
</reference>
<evidence type="ECO:0000313" key="2">
    <source>
        <dbReference type="EMBL" id="HIZ10127.1"/>
    </source>
</evidence>
<proteinExistence type="predicted"/>
<evidence type="ECO:0000256" key="1">
    <source>
        <dbReference type="SAM" id="Phobius"/>
    </source>
</evidence>
<reference evidence="2" key="1">
    <citation type="journal article" date="2021" name="PeerJ">
        <title>Extensive microbial diversity within the chicken gut microbiome revealed by metagenomics and culture.</title>
        <authorList>
            <person name="Gilroy R."/>
            <person name="Ravi A."/>
            <person name="Getino M."/>
            <person name="Pursley I."/>
            <person name="Horton D.L."/>
            <person name="Alikhan N.F."/>
            <person name="Baker D."/>
            <person name="Gharbi K."/>
            <person name="Hall N."/>
            <person name="Watson M."/>
            <person name="Adriaenssens E.M."/>
            <person name="Foster-Nyarko E."/>
            <person name="Jarju S."/>
            <person name="Secka A."/>
            <person name="Antonio M."/>
            <person name="Oren A."/>
            <person name="Chaudhuri R.R."/>
            <person name="La Ragione R."/>
            <person name="Hildebrand F."/>
            <person name="Pallen M.J."/>
        </authorList>
    </citation>
    <scope>NUCLEOTIDE SEQUENCE</scope>
    <source>
        <strain evidence="2">CHK192-19661</strain>
    </source>
</reference>
<dbReference type="EMBL" id="DXCF01000033">
    <property type="protein sequence ID" value="HIZ10127.1"/>
    <property type="molecule type" value="Genomic_DNA"/>
</dbReference>
<sequence>MRSKKFVVLYAVAIFLIVFLITFNCVCSVSYIEVYFETDGTQVAAADAVRAELEDRYLRKNFLFFDEAGVKELVSEQSGGYFEVTSVEKSFPNTVTVRVREKYESYAFEKDGKYYVIGDDGTVLAIKDENVNNIVPGRQNIEIVGFDFTAPAVGDAFSVSEEDTAAYDALRIFVSELNGRGLAGNVLRVEYVTLGVSDPALDRSIFYVTCTEGVQIKLTNPAVNAQAKAAAALDIYEDLGDAQRTYGYITVEDRRDSVSGPVIGMDAAYSPEKPPEW</sequence>
<evidence type="ECO:0000313" key="3">
    <source>
        <dbReference type="Proteomes" id="UP000824025"/>
    </source>
</evidence>
<feature type="transmembrane region" description="Helical" evidence="1">
    <location>
        <begin position="7"/>
        <end position="32"/>
    </location>
</feature>
<keyword evidence="1" id="KW-0472">Membrane</keyword>
<evidence type="ECO:0008006" key="4">
    <source>
        <dbReference type="Google" id="ProtNLM"/>
    </source>
</evidence>
<keyword evidence="1" id="KW-1133">Transmembrane helix</keyword>
<dbReference type="AlphaFoldDB" id="A0A9D2D7N1"/>
<name>A0A9D2D7N1_9FIRM</name>
<dbReference type="Proteomes" id="UP000824025">
    <property type="component" value="Unassembled WGS sequence"/>
</dbReference>
<keyword evidence="1" id="KW-0812">Transmembrane</keyword>
<organism evidence="2 3">
    <name type="scientific">Candidatus Borkfalkia avicola</name>
    <dbReference type="NCBI Taxonomy" id="2838503"/>
    <lineage>
        <taxon>Bacteria</taxon>
        <taxon>Bacillati</taxon>
        <taxon>Bacillota</taxon>
        <taxon>Clostridia</taxon>
        <taxon>Christensenellales</taxon>
        <taxon>Christensenellaceae</taxon>
        <taxon>Candidatus Borkfalkia</taxon>
    </lineage>
</organism>